<dbReference type="AlphaFoldDB" id="A0A1H4CVX3"/>
<sequence>MNSVNAIKGKIKILVIAFAGVLLMSSLQKVMAQLPVQTMLREKGLLRQKEKDSVDRFLRPDSYYLNKEEKLDRQRALYMQEIGKSWLKGTRSSLTALVQDSIKDAGELEVGFNGYKGGLHNPQAAFEQKNANLSTWGIRQLGRIKLAGYFSFDRVWEDSLSNNLSSHLDGRTPYYYFAGKAGKFQRQIYNMGFLLGYDVLKDRLYLGLGADYMHNSSTGSVDPRPEDNWMQAIFKPGLTYKKGNTLVGLSLIKGYGRDDISIKYKNKMFETGNANPDRDYYLNMGYGSIVKKNDLVYDQVEDHEGVSLDFARHWNRIKKSYILRGAFTCQKSYTDSRYQPDTLLIYDKLARWSEGTYNGSLQFKTSSNTRTSLWDFVFNRFKGHDSNTIFGGRNYFSTDNHLGVRFMQFRSAKIKDGYASIQDVKQNDLKTVQISKNTLSWEWGGHAYYNELNRQDILAAHSLDGENLEAGLSGAVYIPEKNFSLWKFSLNAGLWYPLTMRASVPGTQQNYFTTQIFYPIINYLSTPKINADFSLGYSSPKLIKGVYSGFELQAGYEKGLNVKEGLGTLELPAGIDLSQYNPSGKAHRLFISLAFKLYL</sequence>
<accession>A0A1H4CVX3</accession>
<gene>
    <name evidence="2" type="ORF">SAMN05192529_1384</name>
</gene>
<dbReference type="Pfam" id="PF21012">
    <property type="entry name" value="DUF6850"/>
    <property type="match status" value="1"/>
</dbReference>
<dbReference type="Proteomes" id="UP000199041">
    <property type="component" value="Unassembled WGS sequence"/>
</dbReference>
<feature type="domain" description="DUF6850" evidence="1">
    <location>
        <begin position="96"/>
        <end position="598"/>
    </location>
</feature>
<organism evidence="2 3">
    <name type="scientific">Arachidicoccus rhizosphaerae</name>
    <dbReference type="NCBI Taxonomy" id="551991"/>
    <lineage>
        <taxon>Bacteria</taxon>
        <taxon>Pseudomonadati</taxon>
        <taxon>Bacteroidota</taxon>
        <taxon>Chitinophagia</taxon>
        <taxon>Chitinophagales</taxon>
        <taxon>Chitinophagaceae</taxon>
        <taxon>Arachidicoccus</taxon>
    </lineage>
</organism>
<evidence type="ECO:0000313" key="2">
    <source>
        <dbReference type="EMBL" id="SEA64551.1"/>
    </source>
</evidence>
<evidence type="ECO:0000313" key="3">
    <source>
        <dbReference type="Proteomes" id="UP000199041"/>
    </source>
</evidence>
<proteinExistence type="predicted"/>
<protein>
    <recommendedName>
        <fullName evidence="1">DUF6850 domain-containing protein</fullName>
    </recommendedName>
</protein>
<keyword evidence="3" id="KW-1185">Reference proteome</keyword>
<dbReference type="InterPro" id="IPR049236">
    <property type="entry name" value="DUF6850"/>
</dbReference>
<dbReference type="EMBL" id="FNQY01000038">
    <property type="protein sequence ID" value="SEA64551.1"/>
    <property type="molecule type" value="Genomic_DNA"/>
</dbReference>
<reference evidence="2 3" key="1">
    <citation type="submission" date="2016-10" db="EMBL/GenBank/DDBJ databases">
        <authorList>
            <person name="de Groot N.N."/>
        </authorList>
    </citation>
    <scope>NUCLEOTIDE SEQUENCE [LARGE SCALE GENOMIC DNA]</scope>
    <source>
        <strain evidence="2 3">Vu-144</strain>
    </source>
</reference>
<dbReference type="STRING" id="551991.SAMN05192529_1384"/>
<name>A0A1H4CVX3_9BACT</name>
<evidence type="ECO:0000259" key="1">
    <source>
        <dbReference type="Pfam" id="PF21012"/>
    </source>
</evidence>